<feature type="region of interest" description="Disordered" evidence="1">
    <location>
        <begin position="59"/>
        <end position="98"/>
    </location>
</feature>
<dbReference type="AlphaFoldDB" id="A0A844G6D3"/>
<sequence>MLKLNASYSKKVPAGEEYSSQSYHASVEVELPDGLSGEALQARIHETFDLVRNSVEAELHGNSPRNYGTYPASNRSKNAPQGRRAGDRQNNGPASPKQLSYLLDLARQRGITPQQIAARFQVPDIQHLTRQQCSDQIDEWRAA</sequence>
<comment type="caution">
    <text evidence="3">The sequence shown here is derived from an EMBL/GenBank/DDBJ whole genome shotgun (WGS) entry which is preliminary data.</text>
</comment>
<accession>A0A844G6D3</accession>
<dbReference type="Proteomes" id="UP000435649">
    <property type="component" value="Unassembled WGS sequence"/>
</dbReference>
<protein>
    <submittedName>
        <fullName evidence="3">Uncharacterized protein</fullName>
    </submittedName>
</protein>
<feature type="compositionally biased region" description="Polar residues" evidence="1">
    <location>
        <begin position="63"/>
        <end position="79"/>
    </location>
</feature>
<evidence type="ECO:0000313" key="3">
    <source>
        <dbReference type="EMBL" id="MST99450.1"/>
    </source>
</evidence>
<evidence type="ECO:0000313" key="4">
    <source>
        <dbReference type="Proteomes" id="UP000435649"/>
    </source>
</evidence>
<dbReference type="EMBL" id="VUNS01000037">
    <property type="protein sequence ID" value="MST99450.1"/>
    <property type="molecule type" value="Genomic_DNA"/>
</dbReference>
<name>A0A844G6D3_9BACT</name>
<organism evidence="3 4">
    <name type="scientific">Victivallis lenta</name>
    <dbReference type="NCBI Taxonomy" id="2606640"/>
    <lineage>
        <taxon>Bacteria</taxon>
        <taxon>Pseudomonadati</taxon>
        <taxon>Lentisphaerota</taxon>
        <taxon>Lentisphaeria</taxon>
        <taxon>Victivallales</taxon>
        <taxon>Victivallaceae</taxon>
        <taxon>Victivallis</taxon>
    </lineage>
</organism>
<evidence type="ECO:0000313" key="2">
    <source>
        <dbReference type="EMBL" id="MST97395.1"/>
    </source>
</evidence>
<keyword evidence="4" id="KW-1185">Reference proteome</keyword>
<proteinExistence type="predicted"/>
<dbReference type="EMBL" id="VUNS01000009">
    <property type="protein sequence ID" value="MST97395.1"/>
    <property type="molecule type" value="Genomic_DNA"/>
</dbReference>
<dbReference type="RefSeq" id="WP_106051258.1">
    <property type="nucleotide sequence ID" value="NZ_VUNS01000009.1"/>
</dbReference>
<reference evidence="3 4" key="1">
    <citation type="submission" date="2019-08" db="EMBL/GenBank/DDBJ databases">
        <title>In-depth cultivation of the pig gut microbiome towards novel bacterial diversity and tailored functional studies.</title>
        <authorList>
            <person name="Wylensek D."/>
            <person name="Hitch T.C.A."/>
            <person name="Clavel T."/>
        </authorList>
    </citation>
    <scope>NUCLEOTIDE SEQUENCE [LARGE SCALE GENOMIC DNA]</scope>
    <source>
        <strain evidence="3 4">BBE-744-WT-12</strain>
    </source>
</reference>
<evidence type="ECO:0000256" key="1">
    <source>
        <dbReference type="SAM" id="MobiDB-lite"/>
    </source>
</evidence>
<feature type="region of interest" description="Disordered" evidence="1">
    <location>
        <begin position="1"/>
        <end position="22"/>
    </location>
</feature>
<gene>
    <name evidence="2" type="ORF">FYJ85_10115</name>
    <name evidence="3" type="ORF">FYJ85_20700</name>
</gene>